<feature type="compositionally biased region" description="Pro residues" evidence="1">
    <location>
        <begin position="40"/>
        <end position="59"/>
    </location>
</feature>
<evidence type="ECO:0000256" key="1">
    <source>
        <dbReference type="SAM" id="MobiDB-lite"/>
    </source>
</evidence>
<dbReference type="AlphaFoldDB" id="A0A7W7R109"/>
<accession>A0A7W7R109</accession>
<comment type="caution">
    <text evidence="3">The sequence shown here is derived from an EMBL/GenBank/DDBJ whole genome shotgun (WGS) entry which is preliminary data.</text>
</comment>
<keyword evidence="2" id="KW-0732">Signal</keyword>
<feature type="signal peptide" evidence="2">
    <location>
        <begin position="1"/>
        <end position="27"/>
    </location>
</feature>
<gene>
    <name evidence="3" type="ORF">FHR34_001789</name>
</gene>
<feature type="chain" id="PRO_5039598677" description="Septum formation-related domain-containing protein" evidence="2">
    <location>
        <begin position="28"/>
        <end position="180"/>
    </location>
</feature>
<evidence type="ECO:0000256" key="2">
    <source>
        <dbReference type="SAM" id="SignalP"/>
    </source>
</evidence>
<organism evidence="3 4">
    <name type="scientific">Kitasatospora kifunensis</name>
    <name type="common">Streptomyces kifunensis</name>
    <dbReference type="NCBI Taxonomy" id="58351"/>
    <lineage>
        <taxon>Bacteria</taxon>
        <taxon>Bacillati</taxon>
        <taxon>Actinomycetota</taxon>
        <taxon>Actinomycetes</taxon>
        <taxon>Kitasatosporales</taxon>
        <taxon>Streptomycetaceae</taxon>
        <taxon>Kitasatospora</taxon>
    </lineage>
</organism>
<evidence type="ECO:0000313" key="3">
    <source>
        <dbReference type="EMBL" id="MBB4922796.1"/>
    </source>
</evidence>
<dbReference type="Proteomes" id="UP000540506">
    <property type="component" value="Unassembled WGS sequence"/>
</dbReference>
<keyword evidence="4" id="KW-1185">Reference proteome</keyword>
<sequence>MTQSARRTGPLLALAVVLLLTAGAVTAALLWPATKHPAAKAPPPSPSPSASPSPSPSPSPSKALPYPWFAVGSCLDHPQLSPVITTAQARPCDQPHDAEAIANPTLPDGLTKESQIALTMLKVCRPAVDDWKAKQGGGTWYSFPLGLSLNYYDQGFREVTCLLTASQREGGPKLTGPLKS</sequence>
<evidence type="ECO:0008006" key="5">
    <source>
        <dbReference type="Google" id="ProtNLM"/>
    </source>
</evidence>
<proteinExistence type="predicted"/>
<dbReference type="RefSeq" id="WP_184934912.1">
    <property type="nucleotide sequence ID" value="NZ_JACHJV010000001.1"/>
</dbReference>
<feature type="region of interest" description="Disordered" evidence="1">
    <location>
        <begin position="36"/>
        <end position="59"/>
    </location>
</feature>
<dbReference type="EMBL" id="JACHJV010000001">
    <property type="protein sequence ID" value="MBB4922796.1"/>
    <property type="molecule type" value="Genomic_DNA"/>
</dbReference>
<evidence type="ECO:0000313" key="4">
    <source>
        <dbReference type="Proteomes" id="UP000540506"/>
    </source>
</evidence>
<protein>
    <recommendedName>
        <fullName evidence="5">Septum formation-related domain-containing protein</fullName>
    </recommendedName>
</protein>
<name>A0A7W7R109_KITKI</name>
<reference evidence="3 4" key="1">
    <citation type="submission" date="2020-08" db="EMBL/GenBank/DDBJ databases">
        <title>Sequencing the genomes of 1000 actinobacteria strains.</title>
        <authorList>
            <person name="Klenk H.-P."/>
        </authorList>
    </citation>
    <scope>NUCLEOTIDE SEQUENCE [LARGE SCALE GENOMIC DNA]</scope>
    <source>
        <strain evidence="3 4">DSM 41654</strain>
    </source>
</reference>